<feature type="transmembrane region" description="Helical" evidence="2">
    <location>
        <begin position="90"/>
        <end position="107"/>
    </location>
</feature>
<dbReference type="SUPFAM" id="SSF103481">
    <property type="entry name" value="Multidrug resistance efflux transporter EmrE"/>
    <property type="match status" value="1"/>
</dbReference>
<evidence type="ECO:0000256" key="1">
    <source>
        <dbReference type="ARBA" id="ARBA00007362"/>
    </source>
</evidence>
<feature type="transmembrane region" description="Helical" evidence="2">
    <location>
        <begin position="203"/>
        <end position="225"/>
    </location>
</feature>
<sequence>MSAFAPTTAPRVAIGAAALAVGGVLLFLTSPGTREVLRDADRRLLAVGAVTVAGYASAFYPAVARTGVAVSTTIALATAPILLGARARPVVTAVAVVGCATLVLGAGGARLDLLGVVLALVAGLSYAVYPVATGKLIAQGFPARAVVGTMFGGAALVVWPIPVVLGLSWLTTPGGLAVVAHLAIVTTFTAYLLFALGLRHTSAAAATTLTLAEPAVAALLGVVVLDEHLPPISWLGMAVLTAALFALTRESSTRTP</sequence>
<dbReference type="AlphaFoldDB" id="A0A7W7T1V3"/>
<feature type="transmembrane region" description="Helical" evidence="2">
    <location>
        <begin position="231"/>
        <end position="248"/>
    </location>
</feature>
<accession>A0A7W7T1V3</accession>
<feature type="transmembrane region" description="Helical" evidence="2">
    <location>
        <begin position="66"/>
        <end position="83"/>
    </location>
</feature>
<feature type="transmembrane region" description="Helical" evidence="2">
    <location>
        <begin position="176"/>
        <end position="196"/>
    </location>
</feature>
<dbReference type="RefSeq" id="WP_312865598.1">
    <property type="nucleotide sequence ID" value="NZ_BAABAI010000039.1"/>
</dbReference>
<dbReference type="Pfam" id="PF00892">
    <property type="entry name" value="EamA"/>
    <property type="match status" value="1"/>
</dbReference>
<dbReference type="InterPro" id="IPR000620">
    <property type="entry name" value="EamA_dom"/>
</dbReference>
<dbReference type="EMBL" id="JACHJS010000001">
    <property type="protein sequence ID" value="MBB4965023.1"/>
    <property type="molecule type" value="Genomic_DNA"/>
</dbReference>
<feature type="transmembrane region" description="Helical" evidence="2">
    <location>
        <begin position="12"/>
        <end position="32"/>
    </location>
</feature>
<feature type="transmembrane region" description="Helical" evidence="2">
    <location>
        <begin position="44"/>
        <end position="60"/>
    </location>
</feature>
<evidence type="ECO:0000256" key="2">
    <source>
        <dbReference type="SAM" id="Phobius"/>
    </source>
</evidence>
<evidence type="ECO:0000313" key="4">
    <source>
        <dbReference type="EMBL" id="MBB4965023.1"/>
    </source>
</evidence>
<keyword evidence="2" id="KW-0812">Transmembrane</keyword>
<keyword evidence="2" id="KW-0472">Membrane</keyword>
<name>A0A7W7T1V3_9PSEU</name>
<keyword evidence="5" id="KW-1185">Reference proteome</keyword>
<feature type="transmembrane region" description="Helical" evidence="2">
    <location>
        <begin position="145"/>
        <end position="170"/>
    </location>
</feature>
<feature type="transmembrane region" description="Helical" evidence="2">
    <location>
        <begin position="113"/>
        <end position="133"/>
    </location>
</feature>
<comment type="caution">
    <text evidence="4">The sequence shown here is derived from an EMBL/GenBank/DDBJ whole genome shotgun (WGS) entry which is preliminary data.</text>
</comment>
<dbReference type="Proteomes" id="UP000542674">
    <property type="component" value="Unassembled WGS sequence"/>
</dbReference>
<feature type="domain" description="EamA" evidence="3">
    <location>
        <begin position="114"/>
        <end position="247"/>
    </location>
</feature>
<keyword evidence="2" id="KW-1133">Transmembrane helix</keyword>
<organism evidence="4 5">
    <name type="scientific">Saccharothrix violaceirubra</name>
    <dbReference type="NCBI Taxonomy" id="413306"/>
    <lineage>
        <taxon>Bacteria</taxon>
        <taxon>Bacillati</taxon>
        <taxon>Actinomycetota</taxon>
        <taxon>Actinomycetes</taxon>
        <taxon>Pseudonocardiales</taxon>
        <taxon>Pseudonocardiaceae</taxon>
        <taxon>Saccharothrix</taxon>
    </lineage>
</organism>
<reference evidence="4 5" key="1">
    <citation type="submission" date="2020-08" db="EMBL/GenBank/DDBJ databases">
        <title>Sequencing the genomes of 1000 actinobacteria strains.</title>
        <authorList>
            <person name="Klenk H.-P."/>
        </authorList>
    </citation>
    <scope>NUCLEOTIDE SEQUENCE [LARGE SCALE GENOMIC DNA]</scope>
    <source>
        <strain evidence="4 5">DSM 45084</strain>
    </source>
</reference>
<comment type="similarity">
    <text evidence="1">Belongs to the EamA transporter family.</text>
</comment>
<protein>
    <submittedName>
        <fullName evidence="4">DME family drug/metabolite transporter</fullName>
    </submittedName>
</protein>
<gene>
    <name evidence="4" type="ORF">F4559_002382</name>
</gene>
<evidence type="ECO:0000313" key="5">
    <source>
        <dbReference type="Proteomes" id="UP000542674"/>
    </source>
</evidence>
<evidence type="ECO:0000259" key="3">
    <source>
        <dbReference type="Pfam" id="PF00892"/>
    </source>
</evidence>
<proteinExistence type="inferred from homology"/>
<dbReference type="InterPro" id="IPR037185">
    <property type="entry name" value="EmrE-like"/>
</dbReference>
<dbReference type="GO" id="GO:0016020">
    <property type="term" value="C:membrane"/>
    <property type="evidence" value="ECO:0007669"/>
    <property type="project" value="InterPro"/>
</dbReference>